<evidence type="ECO:0000256" key="2">
    <source>
        <dbReference type="PROSITE-ProRule" id="PRU00192"/>
    </source>
</evidence>
<dbReference type="Pfam" id="PF14604">
    <property type="entry name" value="SH3_9"/>
    <property type="match status" value="1"/>
</dbReference>
<evidence type="ECO:0000313" key="6">
    <source>
        <dbReference type="Proteomes" id="UP001150238"/>
    </source>
</evidence>
<dbReference type="EMBL" id="JANVFS010000062">
    <property type="protein sequence ID" value="KAJ4464133.1"/>
    <property type="molecule type" value="Genomic_DNA"/>
</dbReference>
<feature type="non-terminal residue" evidence="5">
    <location>
        <position position="180"/>
    </location>
</feature>
<feature type="non-terminal residue" evidence="5">
    <location>
        <position position="1"/>
    </location>
</feature>
<feature type="compositionally biased region" description="Basic and acidic residues" evidence="3">
    <location>
        <begin position="144"/>
        <end position="155"/>
    </location>
</feature>
<evidence type="ECO:0000313" key="5">
    <source>
        <dbReference type="EMBL" id="KAJ4464133.1"/>
    </source>
</evidence>
<organism evidence="5 6">
    <name type="scientific">Lentinula lateritia</name>
    <dbReference type="NCBI Taxonomy" id="40482"/>
    <lineage>
        <taxon>Eukaryota</taxon>
        <taxon>Fungi</taxon>
        <taxon>Dikarya</taxon>
        <taxon>Basidiomycota</taxon>
        <taxon>Agaricomycotina</taxon>
        <taxon>Agaricomycetes</taxon>
        <taxon>Agaricomycetidae</taxon>
        <taxon>Agaricales</taxon>
        <taxon>Marasmiineae</taxon>
        <taxon>Omphalotaceae</taxon>
        <taxon>Lentinula</taxon>
    </lineage>
</organism>
<feature type="compositionally biased region" description="Basic and acidic residues" evidence="3">
    <location>
        <begin position="162"/>
        <end position="174"/>
    </location>
</feature>
<dbReference type="GO" id="GO:0006897">
    <property type="term" value="P:endocytosis"/>
    <property type="evidence" value="ECO:0007669"/>
    <property type="project" value="TreeGrafter"/>
</dbReference>
<dbReference type="InterPro" id="IPR036028">
    <property type="entry name" value="SH3-like_dom_sf"/>
</dbReference>
<comment type="caution">
    <text evidence="5">The sequence shown here is derived from an EMBL/GenBank/DDBJ whole genome shotgun (WGS) entry which is preliminary data.</text>
</comment>
<feature type="compositionally biased region" description="Polar residues" evidence="3">
    <location>
        <begin position="49"/>
        <end position="65"/>
    </location>
</feature>
<dbReference type="SMART" id="SM00326">
    <property type="entry name" value="SH3"/>
    <property type="match status" value="1"/>
</dbReference>
<protein>
    <submittedName>
        <fullName evidence="5">SH3 domain-containing protein</fullName>
    </submittedName>
</protein>
<dbReference type="PROSITE" id="PS50002">
    <property type="entry name" value="SH3"/>
    <property type="match status" value="1"/>
</dbReference>
<proteinExistence type="predicted"/>
<dbReference type="AlphaFoldDB" id="A0A9W8ZRY1"/>
<dbReference type="Proteomes" id="UP001150238">
    <property type="component" value="Unassembled WGS sequence"/>
</dbReference>
<dbReference type="PRINTS" id="PR00452">
    <property type="entry name" value="SH3DOMAIN"/>
</dbReference>
<dbReference type="CDD" id="cd00174">
    <property type="entry name" value="SH3"/>
    <property type="match status" value="1"/>
</dbReference>
<evidence type="ECO:0000256" key="1">
    <source>
        <dbReference type="ARBA" id="ARBA00022443"/>
    </source>
</evidence>
<dbReference type="GO" id="GO:0035091">
    <property type="term" value="F:phosphatidylinositol binding"/>
    <property type="evidence" value="ECO:0007669"/>
    <property type="project" value="TreeGrafter"/>
</dbReference>
<dbReference type="PANTHER" id="PTHR45827">
    <property type="entry name" value="SORTING NEXIN"/>
    <property type="match status" value="1"/>
</dbReference>
<feature type="region of interest" description="Disordered" evidence="3">
    <location>
        <begin position="43"/>
        <end position="103"/>
    </location>
</feature>
<feature type="domain" description="SH3" evidence="4">
    <location>
        <begin position="1"/>
        <end position="59"/>
    </location>
</feature>
<dbReference type="PANTHER" id="PTHR45827:SF1">
    <property type="entry name" value="SORTING NEXIN"/>
    <property type="match status" value="1"/>
</dbReference>
<accession>A0A9W8ZRY1</accession>
<dbReference type="Gene3D" id="2.30.30.40">
    <property type="entry name" value="SH3 Domains"/>
    <property type="match status" value="1"/>
</dbReference>
<keyword evidence="1 2" id="KW-0728">SH3 domain</keyword>
<dbReference type="GO" id="GO:0031410">
    <property type="term" value="C:cytoplasmic vesicle"/>
    <property type="evidence" value="ECO:0007669"/>
    <property type="project" value="TreeGrafter"/>
</dbReference>
<evidence type="ECO:0000259" key="4">
    <source>
        <dbReference type="PROSITE" id="PS50002"/>
    </source>
</evidence>
<reference evidence="5" key="1">
    <citation type="submission" date="2022-08" db="EMBL/GenBank/DDBJ databases">
        <authorList>
            <consortium name="DOE Joint Genome Institute"/>
            <person name="Min B."/>
            <person name="Riley R."/>
            <person name="Sierra-Patev S."/>
            <person name="Naranjo-Ortiz M."/>
            <person name="Looney B."/>
            <person name="Konkel Z."/>
            <person name="Slot J.C."/>
            <person name="Sakamoto Y."/>
            <person name="Steenwyk J.L."/>
            <person name="Rokas A."/>
            <person name="Carro J."/>
            <person name="Camarero S."/>
            <person name="Ferreira P."/>
            <person name="Molpeceres G."/>
            <person name="Ruiz-Duenas F.J."/>
            <person name="Serrano A."/>
            <person name="Henrissat B."/>
            <person name="Drula E."/>
            <person name="Hughes K.W."/>
            <person name="Mata J.L."/>
            <person name="Ishikawa N.K."/>
            <person name="Vargas-Isla R."/>
            <person name="Ushijima S."/>
            <person name="Smith C.A."/>
            <person name="Ahrendt S."/>
            <person name="Andreopoulos W."/>
            <person name="He G."/>
            <person name="Labutti K."/>
            <person name="Lipzen A."/>
            <person name="Ng V."/>
            <person name="Sandor L."/>
            <person name="Barry K."/>
            <person name="Martinez A.T."/>
            <person name="Xiao Y."/>
            <person name="Gibbons J.G."/>
            <person name="Terashima K."/>
            <person name="Hibbett D.S."/>
            <person name="Grigoriev I.V."/>
        </authorList>
    </citation>
    <scope>NUCLEOTIDE SEQUENCE</scope>
    <source>
        <strain evidence="5">Sp2 HRB7682 ss15</strain>
    </source>
</reference>
<dbReference type="GO" id="GO:0097320">
    <property type="term" value="P:plasma membrane tubulation"/>
    <property type="evidence" value="ECO:0007669"/>
    <property type="project" value="TreeGrafter"/>
</dbReference>
<sequence length="180" mass="20064">VYVPHDFSPENDDEVPFRAGERIEVIEKDEAYGDGWWQGRNLAGKTGLFPQSYTAPAPTANGSTTGDDENDVPSNKMPLHPLDEESEPESSPQAPAIFVNRNEADGEVMKATLTDVQQAIEQLKMNRTSSIDGDGARSFSFASTREDRDTDRESETDYELSDTEHQEFGDDGHHKSTRQR</sequence>
<name>A0A9W8ZRY1_9AGAR</name>
<feature type="region of interest" description="Disordered" evidence="3">
    <location>
        <begin position="125"/>
        <end position="180"/>
    </location>
</feature>
<dbReference type="SUPFAM" id="SSF50044">
    <property type="entry name" value="SH3-domain"/>
    <property type="match status" value="1"/>
</dbReference>
<dbReference type="GO" id="GO:0016197">
    <property type="term" value="P:endosomal transport"/>
    <property type="evidence" value="ECO:0007669"/>
    <property type="project" value="TreeGrafter"/>
</dbReference>
<gene>
    <name evidence="5" type="ORF">C8J55DRAFT_401583</name>
</gene>
<dbReference type="InterPro" id="IPR001452">
    <property type="entry name" value="SH3_domain"/>
</dbReference>
<evidence type="ECO:0000256" key="3">
    <source>
        <dbReference type="SAM" id="MobiDB-lite"/>
    </source>
</evidence>
<dbReference type="GO" id="GO:0005886">
    <property type="term" value="C:plasma membrane"/>
    <property type="evidence" value="ECO:0007669"/>
    <property type="project" value="TreeGrafter"/>
</dbReference>
<reference evidence="5" key="2">
    <citation type="journal article" date="2023" name="Proc. Natl. Acad. Sci. U.S.A.">
        <title>A global phylogenomic analysis of the shiitake genus Lentinula.</title>
        <authorList>
            <person name="Sierra-Patev S."/>
            <person name="Min B."/>
            <person name="Naranjo-Ortiz M."/>
            <person name="Looney B."/>
            <person name="Konkel Z."/>
            <person name="Slot J.C."/>
            <person name="Sakamoto Y."/>
            <person name="Steenwyk J.L."/>
            <person name="Rokas A."/>
            <person name="Carro J."/>
            <person name="Camarero S."/>
            <person name="Ferreira P."/>
            <person name="Molpeceres G."/>
            <person name="Ruiz-Duenas F.J."/>
            <person name="Serrano A."/>
            <person name="Henrissat B."/>
            <person name="Drula E."/>
            <person name="Hughes K.W."/>
            <person name="Mata J.L."/>
            <person name="Ishikawa N.K."/>
            <person name="Vargas-Isla R."/>
            <person name="Ushijima S."/>
            <person name="Smith C.A."/>
            <person name="Donoghue J."/>
            <person name="Ahrendt S."/>
            <person name="Andreopoulos W."/>
            <person name="He G."/>
            <person name="LaButti K."/>
            <person name="Lipzen A."/>
            <person name="Ng V."/>
            <person name="Riley R."/>
            <person name="Sandor L."/>
            <person name="Barry K."/>
            <person name="Martinez A.T."/>
            <person name="Xiao Y."/>
            <person name="Gibbons J.G."/>
            <person name="Terashima K."/>
            <person name="Grigoriev I.V."/>
            <person name="Hibbett D."/>
        </authorList>
    </citation>
    <scope>NUCLEOTIDE SEQUENCE</scope>
    <source>
        <strain evidence="5">Sp2 HRB7682 ss15</strain>
    </source>
</reference>